<proteinExistence type="predicted"/>
<sequence length="65" mass="7141">VPSLAPAQGGPRVSWRYLQWNSLPQLLTDSDVGSPWFPHYDFEQGCGAHVPSECVLDSPRTMGQA</sequence>
<organism evidence="1 2">
    <name type="scientific">Piliocolobus tephrosceles</name>
    <name type="common">Ugandan red Colobus</name>
    <dbReference type="NCBI Taxonomy" id="591936"/>
    <lineage>
        <taxon>Eukaryota</taxon>
        <taxon>Metazoa</taxon>
        <taxon>Chordata</taxon>
        <taxon>Craniata</taxon>
        <taxon>Vertebrata</taxon>
        <taxon>Euteleostomi</taxon>
        <taxon>Mammalia</taxon>
        <taxon>Eutheria</taxon>
        <taxon>Euarchontoglires</taxon>
        <taxon>Primates</taxon>
        <taxon>Haplorrhini</taxon>
        <taxon>Catarrhini</taxon>
        <taxon>Cercopithecidae</taxon>
        <taxon>Colobinae</taxon>
        <taxon>Piliocolobus</taxon>
    </lineage>
</organism>
<evidence type="ECO:0000313" key="2">
    <source>
        <dbReference type="Proteomes" id="UP000694416"/>
    </source>
</evidence>
<dbReference type="AlphaFoldDB" id="A0A8C9IB55"/>
<dbReference type="Proteomes" id="UP000694416">
    <property type="component" value="Unplaced"/>
</dbReference>
<protein>
    <submittedName>
        <fullName evidence="1">Uncharacterized protein</fullName>
    </submittedName>
</protein>
<reference evidence="1" key="1">
    <citation type="submission" date="2025-08" db="UniProtKB">
        <authorList>
            <consortium name="Ensembl"/>
        </authorList>
    </citation>
    <scope>IDENTIFICATION</scope>
</reference>
<accession>A0A8C9IB55</accession>
<keyword evidence="2" id="KW-1185">Reference proteome</keyword>
<dbReference type="Ensembl" id="ENSPTET00000042463.1">
    <property type="protein sequence ID" value="ENSPTEP00000030692.1"/>
    <property type="gene ID" value="ENSPTEG00000029847.1"/>
</dbReference>
<name>A0A8C9IB55_9PRIM</name>
<reference evidence="1" key="2">
    <citation type="submission" date="2025-09" db="UniProtKB">
        <authorList>
            <consortium name="Ensembl"/>
        </authorList>
    </citation>
    <scope>IDENTIFICATION</scope>
</reference>
<evidence type="ECO:0000313" key="1">
    <source>
        <dbReference type="Ensembl" id="ENSPTEP00000030692.1"/>
    </source>
</evidence>